<protein>
    <recommendedName>
        <fullName evidence="5 6">N5-carboxyaminoimidazole ribonucleotide synthase</fullName>
        <shortName evidence="5 6">N5-CAIR synthase</shortName>
        <ecNumber evidence="5 6">6.3.4.18</ecNumber>
    </recommendedName>
    <alternativeName>
        <fullName evidence="5 6">5-(carboxyamino)imidazole ribonucleotide synthetase</fullName>
    </alternativeName>
</protein>
<feature type="binding site" evidence="5">
    <location>
        <begin position="269"/>
        <end position="270"/>
    </location>
    <ligand>
        <name>ATP</name>
        <dbReference type="ChEBI" id="CHEBI:30616"/>
    </ligand>
</feature>
<dbReference type="SUPFAM" id="SSF52440">
    <property type="entry name" value="PreATP-grasp domain"/>
    <property type="match status" value="1"/>
</dbReference>
<dbReference type="AlphaFoldDB" id="A0ABD5VL09"/>
<dbReference type="SUPFAM" id="SSF51246">
    <property type="entry name" value="Rudiment single hybrid motif"/>
    <property type="match status" value="1"/>
</dbReference>
<dbReference type="Pfam" id="PF17769">
    <property type="entry name" value="PurK_C"/>
    <property type="match status" value="1"/>
</dbReference>
<dbReference type="InterPro" id="IPR013815">
    <property type="entry name" value="ATP_grasp_subdomain_1"/>
</dbReference>
<dbReference type="PANTHER" id="PTHR11609">
    <property type="entry name" value="PURINE BIOSYNTHESIS PROTEIN 6/7, PUR6/7"/>
    <property type="match status" value="1"/>
</dbReference>
<evidence type="ECO:0000256" key="2">
    <source>
        <dbReference type="ARBA" id="ARBA00022755"/>
    </source>
</evidence>
<dbReference type="NCBIfam" id="NF004679">
    <property type="entry name" value="PRK06019.1-5"/>
    <property type="match status" value="1"/>
</dbReference>
<keyword evidence="1 5" id="KW-0547">Nucleotide-binding</keyword>
<dbReference type="GO" id="GO:0004638">
    <property type="term" value="F:phosphoribosylaminoimidazole carboxylase activity"/>
    <property type="evidence" value="ECO:0007669"/>
    <property type="project" value="UniProtKB-ARBA"/>
</dbReference>
<dbReference type="Gene3D" id="3.30.1490.20">
    <property type="entry name" value="ATP-grasp fold, A domain"/>
    <property type="match status" value="1"/>
</dbReference>
<comment type="catalytic activity">
    <reaction evidence="5 6">
        <text>5-amino-1-(5-phospho-beta-D-ribosyl)imidazole + hydrogencarbonate + ATP = 5-carboxyamino-1-(5-phospho-D-ribosyl)imidazole + ADP + phosphate + 2 H(+)</text>
        <dbReference type="Rhea" id="RHEA:19317"/>
        <dbReference type="ChEBI" id="CHEBI:15378"/>
        <dbReference type="ChEBI" id="CHEBI:17544"/>
        <dbReference type="ChEBI" id="CHEBI:30616"/>
        <dbReference type="ChEBI" id="CHEBI:43474"/>
        <dbReference type="ChEBI" id="CHEBI:58730"/>
        <dbReference type="ChEBI" id="CHEBI:137981"/>
        <dbReference type="ChEBI" id="CHEBI:456216"/>
        <dbReference type="EC" id="6.3.4.18"/>
    </reaction>
</comment>
<evidence type="ECO:0000256" key="6">
    <source>
        <dbReference type="RuleBase" id="RU361200"/>
    </source>
</evidence>
<evidence type="ECO:0000256" key="4">
    <source>
        <dbReference type="ARBA" id="ARBA00022842"/>
    </source>
</evidence>
<dbReference type="GO" id="GO:0034028">
    <property type="term" value="F:5-(carboxyamino)imidazole ribonucleotide synthase activity"/>
    <property type="evidence" value="ECO:0007669"/>
    <property type="project" value="UniProtKB-UniRule"/>
</dbReference>
<dbReference type="Pfam" id="PF02222">
    <property type="entry name" value="ATP-grasp"/>
    <property type="match status" value="1"/>
</dbReference>
<keyword evidence="5 6" id="KW-0436">Ligase</keyword>
<dbReference type="InterPro" id="IPR054350">
    <property type="entry name" value="PurT/PurK_preATP-grasp"/>
</dbReference>
<feature type="binding site" evidence="5">
    <location>
        <position position="149"/>
    </location>
    <ligand>
        <name>ATP</name>
        <dbReference type="ChEBI" id="CHEBI:30616"/>
    </ligand>
</feature>
<keyword evidence="3 5" id="KW-0067">ATP-binding</keyword>
<gene>
    <name evidence="5 6" type="primary">purK</name>
    <name evidence="8" type="ORF">ACFQGB_19700</name>
</gene>
<dbReference type="Pfam" id="PF22660">
    <property type="entry name" value="RS_preATP-grasp-like"/>
    <property type="match status" value="1"/>
</dbReference>
<dbReference type="PROSITE" id="PS50975">
    <property type="entry name" value="ATP_GRASP"/>
    <property type="match status" value="1"/>
</dbReference>
<feature type="binding site" evidence="5">
    <location>
        <position position="193"/>
    </location>
    <ligand>
        <name>ATP</name>
        <dbReference type="ChEBI" id="CHEBI:30616"/>
    </ligand>
</feature>
<keyword evidence="4" id="KW-0460">Magnesium</keyword>
<dbReference type="InterPro" id="IPR016185">
    <property type="entry name" value="PreATP-grasp_dom_sf"/>
</dbReference>
<comment type="similarity">
    <text evidence="5 6">Belongs to the PurK/PurT family.</text>
</comment>
<dbReference type="Gene3D" id="3.30.470.20">
    <property type="entry name" value="ATP-grasp fold, B domain"/>
    <property type="match status" value="1"/>
</dbReference>
<evidence type="ECO:0000256" key="3">
    <source>
        <dbReference type="ARBA" id="ARBA00022840"/>
    </source>
</evidence>
<comment type="caution">
    <text evidence="8">The sequence shown here is derived from an EMBL/GenBank/DDBJ whole genome shotgun (WGS) entry which is preliminary data.</text>
</comment>
<organism evidence="8 9">
    <name type="scientific">Halorubellus litoreus</name>
    <dbReference type="NCBI Taxonomy" id="755308"/>
    <lineage>
        <taxon>Archaea</taxon>
        <taxon>Methanobacteriati</taxon>
        <taxon>Methanobacteriota</taxon>
        <taxon>Stenosarchaea group</taxon>
        <taxon>Halobacteria</taxon>
        <taxon>Halobacteriales</taxon>
        <taxon>Halorubellaceae</taxon>
        <taxon>Halorubellus</taxon>
    </lineage>
</organism>
<dbReference type="HAMAP" id="MF_01928">
    <property type="entry name" value="PurK"/>
    <property type="match status" value="1"/>
</dbReference>
<evidence type="ECO:0000313" key="9">
    <source>
        <dbReference type="Proteomes" id="UP001596395"/>
    </source>
</evidence>
<dbReference type="GO" id="GO:0005524">
    <property type="term" value="F:ATP binding"/>
    <property type="evidence" value="ECO:0007669"/>
    <property type="project" value="UniProtKB-UniRule"/>
</dbReference>
<feature type="binding site" evidence="5">
    <location>
        <position position="109"/>
    </location>
    <ligand>
        <name>ATP</name>
        <dbReference type="ChEBI" id="CHEBI:30616"/>
    </ligand>
</feature>
<dbReference type="Gene3D" id="3.40.50.20">
    <property type="match status" value="1"/>
</dbReference>
<sequence>MTTLSTPGPTLGVVGGGQLGRMLAEAASPLGVDVLVLDPTTDCPAAPPARDQIVAEFDDTDAIRDLAERADYLTFEIELADQDALERIERDTGVPCHPKPATLDLIHDKLVQKRALADAGVPVPDFREVESPGDVADALDDLGAPAMLKARTGGYDGRGNIPVDEDTDHAAALAEVGGEGNAMVESFVDYERELSVIAVQGDDGTAAFPVGENVHREQILRETVVPARTSDDVRDRARDVALDVLDVLDGRGVYGIELFEHADGSISVNEIAPRPHNSGHWTIEGAHSSQFEQHVRAVLGWPLAATGLRGPTAMANLLGDGTDSRDAAIADVDAILEAPGANLHWYGKRETRPLRKMGHVTCVQTADESVGDLLAGARTLRDSIAFD</sequence>
<accession>A0ABD5VL09</accession>
<comment type="function">
    <text evidence="5">Catalyzes the ATP-dependent conversion of 5-aminoimidazole ribonucleotide (AIR) and HCO(3)(-) to N5-carboxyaminoimidazole ribonucleotide (N5-CAIR).</text>
</comment>
<dbReference type="EC" id="6.3.4.18" evidence="5 6"/>
<dbReference type="Proteomes" id="UP001596395">
    <property type="component" value="Unassembled WGS sequence"/>
</dbReference>
<dbReference type="EMBL" id="JBHSXN010000005">
    <property type="protein sequence ID" value="MFC6955093.1"/>
    <property type="molecule type" value="Genomic_DNA"/>
</dbReference>
<dbReference type="NCBIfam" id="TIGR01161">
    <property type="entry name" value="purK"/>
    <property type="match status" value="1"/>
</dbReference>
<keyword evidence="2 5" id="KW-0658">Purine biosynthesis</keyword>
<dbReference type="InterPro" id="IPR003135">
    <property type="entry name" value="ATP-grasp_carboxylate-amine"/>
</dbReference>
<name>A0ABD5VL09_9EURY</name>
<comment type="pathway">
    <text evidence="5 6">Purine metabolism; IMP biosynthesis via de novo pathway; 5-amino-1-(5-phospho-D-ribosyl)imidazole-4-carboxylate from 5-amino-1-(5-phospho-D-ribosyl)imidazole (N5-CAIR route): step 1/2.</text>
</comment>
<evidence type="ECO:0000259" key="7">
    <source>
        <dbReference type="PROSITE" id="PS50975"/>
    </source>
</evidence>
<feature type="domain" description="ATP-grasp" evidence="7">
    <location>
        <begin position="113"/>
        <end position="299"/>
    </location>
</feature>
<proteinExistence type="inferred from homology"/>
<comment type="function">
    <text evidence="6">Catalyzes the ATP-dependent conversion of 5-aminoimidazole ribonucleotide (AIR) and HCO(3)- to N5-carboxyaminoimidazole ribonucleotide (N5-CAIR).</text>
</comment>
<reference evidence="8 9" key="1">
    <citation type="journal article" date="2019" name="Int. J. Syst. Evol. Microbiol.">
        <title>The Global Catalogue of Microorganisms (GCM) 10K type strain sequencing project: providing services to taxonomists for standard genome sequencing and annotation.</title>
        <authorList>
            <consortium name="The Broad Institute Genomics Platform"/>
            <consortium name="The Broad Institute Genome Sequencing Center for Infectious Disease"/>
            <person name="Wu L."/>
            <person name="Ma J."/>
        </authorList>
    </citation>
    <scope>NUCLEOTIDE SEQUENCE [LARGE SCALE GENOMIC DNA]</scope>
    <source>
        <strain evidence="8 9">GX26</strain>
    </source>
</reference>
<comment type="subunit">
    <text evidence="5">Homodimer.</text>
</comment>
<dbReference type="GO" id="GO:0006189">
    <property type="term" value="P:'de novo' IMP biosynthetic process"/>
    <property type="evidence" value="ECO:0007669"/>
    <property type="project" value="UniProtKB-UniRule"/>
</dbReference>
<keyword evidence="9" id="KW-1185">Reference proteome</keyword>
<feature type="binding site" evidence="5">
    <location>
        <begin position="185"/>
        <end position="188"/>
    </location>
    <ligand>
        <name>ATP</name>
        <dbReference type="ChEBI" id="CHEBI:30616"/>
    </ligand>
</feature>
<evidence type="ECO:0000313" key="8">
    <source>
        <dbReference type="EMBL" id="MFC6955093.1"/>
    </source>
</evidence>
<dbReference type="InterPro" id="IPR011054">
    <property type="entry name" value="Rudment_hybrid_motif"/>
</dbReference>
<dbReference type="InterPro" id="IPR011761">
    <property type="entry name" value="ATP-grasp"/>
</dbReference>
<dbReference type="SUPFAM" id="SSF56059">
    <property type="entry name" value="Glutathione synthetase ATP-binding domain-like"/>
    <property type="match status" value="1"/>
</dbReference>
<dbReference type="InterPro" id="IPR005875">
    <property type="entry name" value="PurK"/>
</dbReference>
<feature type="binding site" evidence="5">
    <location>
        <position position="215"/>
    </location>
    <ligand>
        <name>ATP</name>
        <dbReference type="ChEBI" id="CHEBI:30616"/>
    </ligand>
</feature>
<evidence type="ECO:0000256" key="5">
    <source>
        <dbReference type="HAMAP-Rule" id="MF_01928"/>
    </source>
</evidence>
<dbReference type="RefSeq" id="WP_336352031.1">
    <property type="nucleotide sequence ID" value="NZ_JAZAQL010000005.1"/>
</dbReference>
<comment type="caution">
    <text evidence="5">Lacks conserved residue(s) required for the propagation of feature annotation.</text>
</comment>
<evidence type="ECO:0000256" key="1">
    <source>
        <dbReference type="ARBA" id="ARBA00022741"/>
    </source>
</evidence>
<dbReference type="InterPro" id="IPR040686">
    <property type="entry name" value="PurK_C"/>
</dbReference>
<dbReference type="PANTHER" id="PTHR11609:SF5">
    <property type="entry name" value="PHOSPHORIBOSYLAMINOIMIDAZOLE CARBOXYLASE"/>
    <property type="match status" value="1"/>
</dbReference>